<protein>
    <submittedName>
        <fullName evidence="3">Pyrophosphatase</fullName>
    </submittedName>
</protein>
<evidence type="ECO:0000259" key="2">
    <source>
        <dbReference type="Pfam" id="PF03819"/>
    </source>
</evidence>
<dbReference type="GO" id="GO:0046076">
    <property type="term" value="P:dTTP catabolic process"/>
    <property type="evidence" value="ECO:0007669"/>
    <property type="project" value="TreeGrafter"/>
</dbReference>
<dbReference type="CDD" id="cd11528">
    <property type="entry name" value="NTP-PPase_MazG_Nterm"/>
    <property type="match status" value="1"/>
</dbReference>
<gene>
    <name evidence="3" type="ORF">EH55_11260</name>
</gene>
<dbReference type="NCBIfam" id="NF007113">
    <property type="entry name" value="PRK09562.1"/>
    <property type="match status" value="1"/>
</dbReference>
<dbReference type="GO" id="GO:0046081">
    <property type="term" value="P:dUTP catabolic process"/>
    <property type="evidence" value="ECO:0007669"/>
    <property type="project" value="TreeGrafter"/>
</dbReference>
<dbReference type="GO" id="GO:0046061">
    <property type="term" value="P:dATP catabolic process"/>
    <property type="evidence" value="ECO:0007669"/>
    <property type="project" value="TreeGrafter"/>
</dbReference>
<evidence type="ECO:0000313" key="3">
    <source>
        <dbReference type="EMBL" id="KEJ91272.1"/>
    </source>
</evidence>
<dbReference type="Gene3D" id="1.10.287.1080">
    <property type="entry name" value="MazG-like"/>
    <property type="match status" value="2"/>
</dbReference>
<dbReference type="GO" id="GO:0006203">
    <property type="term" value="P:dGTP catabolic process"/>
    <property type="evidence" value="ECO:0007669"/>
    <property type="project" value="TreeGrafter"/>
</dbReference>
<dbReference type="InterPro" id="IPR048015">
    <property type="entry name" value="NTP-PPase_MazG-like_N"/>
</dbReference>
<dbReference type="NCBIfam" id="TIGR00444">
    <property type="entry name" value="mazG"/>
    <property type="match status" value="1"/>
</dbReference>
<feature type="coiled-coil region" evidence="1">
    <location>
        <begin position="168"/>
        <end position="195"/>
    </location>
</feature>
<dbReference type="PANTHER" id="PTHR30522:SF0">
    <property type="entry name" value="NUCLEOSIDE TRIPHOSPHATE PYROPHOSPHOHYDROLASE"/>
    <property type="match status" value="1"/>
</dbReference>
<dbReference type="GO" id="GO:0046052">
    <property type="term" value="P:UTP catabolic process"/>
    <property type="evidence" value="ECO:0007669"/>
    <property type="project" value="TreeGrafter"/>
</dbReference>
<dbReference type="OrthoDB" id="9808939at2"/>
<dbReference type="PATRIC" id="fig|2754.20.peg.1906"/>
<dbReference type="GO" id="GO:0046047">
    <property type="term" value="P:TTP catabolic process"/>
    <property type="evidence" value="ECO:0007669"/>
    <property type="project" value="TreeGrafter"/>
</dbReference>
<dbReference type="FunFam" id="1.10.287.1080:FF:000003">
    <property type="entry name" value="Nucleoside triphosphate pyrophosphohydrolase"/>
    <property type="match status" value="1"/>
</dbReference>
<dbReference type="EMBL" id="JMKI01000053">
    <property type="protein sequence ID" value="KEJ91272.1"/>
    <property type="molecule type" value="Genomic_DNA"/>
</dbReference>
<dbReference type="AlphaFoldDB" id="A0A073J0Q1"/>
<accession>A0A073J0Q1</accession>
<keyword evidence="1" id="KW-0175">Coiled coil</keyword>
<feature type="domain" description="NTP pyrophosphohydrolase MazG-like" evidence="2">
    <location>
        <begin position="36"/>
        <end position="106"/>
    </location>
</feature>
<dbReference type="InterPro" id="IPR048011">
    <property type="entry name" value="NTP-PPase_MazG-like_C"/>
</dbReference>
<evidence type="ECO:0000256" key="1">
    <source>
        <dbReference type="SAM" id="Coils"/>
    </source>
</evidence>
<dbReference type="GeneID" id="90984560"/>
<dbReference type="Pfam" id="PF01503">
    <property type="entry name" value="PRA-PH"/>
    <property type="match status" value="1"/>
</dbReference>
<dbReference type="InterPro" id="IPR021130">
    <property type="entry name" value="PRib-ATP_PPHydrolase-like"/>
</dbReference>
<dbReference type="SUPFAM" id="SSF101386">
    <property type="entry name" value="all-alpha NTP pyrophosphatases"/>
    <property type="match status" value="2"/>
</dbReference>
<dbReference type="eggNOG" id="COG3956">
    <property type="taxonomic scope" value="Bacteria"/>
</dbReference>
<comment type="caution">
    <text evidence="3">The sequence shown here is derived from an EMBL/GenBank/DDBJ whole genome shotgun (WGS) entry which is preliminary data.</text>
</comment>
<dbReference type="Proteomes" id="UP000027665">
    <property type="component" value="Unassembled WGS sequence"/>
</dbReference>
<name>A0A073J0Q1_9BACT</name>
<keyword evidence="4" id="KW-1185">Reference proteome</keyword>
<dbReference type="CDD" id="cd11529">
    <property type="entry name" value="NTP-PPase_MazG_Cterm"/>
    <property type="match status" value="1"/>
</dbReference>
<sequence>MDKEKETAEKFLKLVAIMKRLREPGGCPWDREQDCMSLRRYIVEEAYELIEAIEAGNVPNMCEECGDLMLQVIFVSRVAEERGDFTIRDVMERLADKLIRRHPHVFGETSVKNSEDVLKNWERIKSAERRGKEEDSSYMAGIPRGMPALLRAYRIQERAAKPGFDWPKGETSAVLAKLEEELAELKEAISGGDKVEIAEELGDLFFAAVNLSRHLGVDPEIDLHAACEKFDRRFRGVEKSVEQSGRPWNDFTLAELDEFWNKAKTNK</sequence>
<evidence type="ECO:0000313" key="4">
    <source>
        <dbReference type="Proteomes" id="UP000027665"/>
    </source>
</evidence>
<organism evidence="3 4">
    <name type="scientific">Synergistes jonesii</name>
    <dbReference type="NCBI Taxonomy" id="2754"/>
    <lineage>
        <taxon>Bacteria</taxon>
        <taxon>Thermotogati</taxon>
        <taxon>Synergistota</taxon>
        <taxon>Synergistia</taxon>
        <taxon>Synergistales</taxon>
        <taxon>Synergistaceae</taxon>
        <taxon>Synergistes</taxon>
    </lineage>
</organism>
<dbReference type="Pfam" id="PF03819">
    <property type="entry name" value="MazG"/>
    <property type="match status" value="1"/>
</dbReference>
<dbReference type="RefSeq" id="WP_037978283.1">
    <property type="nucleotide sequence ID" value="NZ_JAWRIX010000003.1"/>
</dbReference>
<dbReference type="GO" id="GO:0047429">
    <property type="term" value="F:nucleoside triphosphate diphosphatase activity"/>
    <property type="evidence" value="ECO:0007669"/>
    <property type="project" value="InterPro"/>
</dbReference>
<dbReference type="GO" id="GO:0006950">
    <property type="term" value="P:response to stress"/>
    <property type="evidence" value="ECO:0007669"/>
    <property type="project" value="UniProtKB-ARBA"/>
</dbReference>
<dbReference type="FunFam" id="1.10.287.1080:FF:000001">
    <property type="entry name" value="Nucleoside triphosphate pyrophosphohydrolase"/>
    <property type="match status" value="1"/>
</dbReference>
<dbReference type="PANTHER" id="PTHR30522">
    <property type="entry name" value="NUCLEOSIDE TRIPHOSPHATE PYROPHOSPHOHYDROLASE"/>
    <property type="match status" value="1"/>
</dbReference>
<dbReference type="InterPro" id="IPR011551">
    <property type="entry name" value="NTP_PyrPHydrolase_MazG"/>
</dbReference>
<dbReference type="STRING" id="2754.EH55_11260"/>
<dbReference type="InterPro" id="IPR004518">
    <property type="entry name" value="MazG-like_dom"/>
</dbReference>
<proteinExistence type="predicted"/>
<reference evidence="3 4" key="1">
    <citation type="submission" date="2014-04" db="EMBL/GenBank/DDBJ databases">
        <title>Draft Genome Sequence of Synergistes jonesii.</title>
        <authorList>
            <person name="Coil D.A."/>
            <person name="Eisen J.A."/>
            <person name="Holland-Moritz H.E."/>
        </authorList>
    </citation>
    <scope>NUCLEOTIDE SEQUENCE [LARGE SCALE GENOMIC DNA]</scope>
    <source>
        <strain evidence="3 4">78-1</strain>
    </source>
</reference>